<reference evidence="1 2" key="1">
    <citation type="journal article" date="2016" name="G3 (Bethesda)">
        <title>First Draft Assembly and Annotation of the Genome of a California Endemic Oak Quercus lobata Nee (Fagaceae).</title>
        <authorList>
            <person name="Sork V.L."/>
            <person name="Fitz-Gibbon S.T."/>
            <person name="Puiu D."/>
            <person name="Crepeau M."/>
            <person name="Gugger P.F."/>
            <person name="Sherman R."/>
            <person name="Stevens K."/>
            <person name="Langley C.H."/>
            <person name="Pellegrini M."/>
            <person name="Salzberg S.L."/>
        </authorList>
    </citation>
    <scope>NUCLEOTIDE SEQUENCE [LARGE SCALE GENOMIC DNA]</scope>
    <source>
        <strain evidence="1 2">cv. SW786</strain>
    </source>
</reference>
<dbReference type="Gramene" id="QL03p008751:mrna">
    <property type="protein sequence ID" value="QL03p008751:mrna"/>
    <property type="gene ID" value="QL03p008751"/>
</dbReference>
<reference evidence="1" key="2">
    <citation type="submission" date="2021-01" db="UniProtKB">
        <authorList>
            <consortium name="EnsemblPlants"/>
        </authorList>
    </citation>
    <scope>IDENTIFICATION</scope>
</reference>
<evidence type="ECO:0000313" key="2">
    <source>
        <dbReference type="Proteomes" id="UP000594261"/>
    </source>
</evidence>
<proteinExistence type="predicted"/>
<dbReference type="EMBL" id="LRBV02000003">
    <property type="status" value="NOT_ANNOTATED_CDS"/>
    <property type="molecule type" value="Genomic_DNA"/>
</dbReference>
<organism evidence="1 2">
    <name type="scientific">Quercus lobata</name>
    <name type="common">Valley oak</name>
    <dbReference type="NCBI Taxonomy" id="97700"/>
    <lineage>
        <taxon>Eukaryota</taxon>
        <taxon>Viridiplantae</taxon>
        <taxon>Streptophyta</taxon>
        <taxon>Embryophyta</taxon>
        <taxon>Tracheophyta</taxon>
        <taxon>Spermatophyta</taxon>
        <taxon>Magnoliopsida</taxon>
        <taxon>eudicotyledons</taxon>
        <taxon>Gunneridae</taxon>
        <taxon>Pentapetalae</taxon>
        <taxon>rosids</taxon>
        <taxon>fabids</taxon>
        <taxon>Fagales</taxon>
        <taxon>Fagaceae</taxon>
        <taxon>Quercus</taxon>
    </lineage>
</organism>
<dbReference type="Gene3D" id="3.20.20.140">
    <property type="entry name" value="Metal-dependent hydrolases"/>
    <property type="match status" value="1"/>
</dbReference>
<protein>
    <submittedName>
        <fullName evidence="1">Uncharacterized protein</fullName>
    </submittedName>
</protein>
<evidence type="ECO:0000313" key="1">
    <source>
        <dbReference type="EnsemblPlants" id="QL03p008751:mrna"/>
    </source>
</evidence>
<dbReference type="EnsemblPlants" id="QL03p008751:mrna">
    <property type="protein sequence ID" value="QL03p008751:mrna"/>
    <property type="gene ID" value="QL03p008751"/>
</dbReference>
<dbReference type="AlphaFoldDB" id="A0A7N2L4U8"/>
<keyword evidence="2" id="KW-1185">Reference proteome</keyword>
<name>A0A7N2L4U8_QUELO</name>
<dbReference type="InParanoid" id="A0A7N2L4U8"/>
<dbReference type="SUPFAM" id="SSF51556">
    <property type="entry name" value="Metallo-dependent hydrolases"/>
    <property type="match status" value="1"/>
</dbReference>
<accession>A0A7N2L4U8</accession>
<sequence>MHACVIVMEFGVDQTCGPLVHISCHISSAYIPGALDLMTDLLHNPQYKTMDYGFHMTITKWDEVVSKEMEIMVKEKGINSFKFFKSRY</sequence>
<dbReference type="Proteomes" id="UP000594261">
    <property type="component" value="Chromosome 3"/>
</dbReference>
<dbReference type="InterPro" id="IPR032466">
    <property type="entry name" value="Metal_Hydrolase"/>
</dbReference>